<keyword evidence="1" id="KW-1133">Transmembrane helix</keyword>
<dbReference type="Proteomes" id="UP000411588">
    <property type="component" value="Unassembled WGS sequence"/>
</dbReference>
<gene>
    <name evidence="2" type="ORF">SAMEA1402399_03933</name>
</gene>
<dbReference type="RefSeq" id="WP_077700951.1">
    <property type="nucleotide sequence ID" value="NZ_CAACZS010000018.1"/>
</dbReference>
<evidence type="ECO:0008006" key="4">
    <source>
        <dbReference type="Google" id="ProtNLM"/>
    </source>
</evidence>
<dbReference type="AlphaFoldDB" id="A0AB74QHK5"/>
<proteinExistence type="predicted"/>
<feature type="transmembrane region" description="Helical" evidence="1">
    <location>
        <begin position="6"/>
        <end position="22"/>
    </location>
</feature>
<organism evidence="2 3">
    <name type="scientific">Clostridioides difficile</name>
    <name type="common">Peptoclostridium difficile</name>
    <dbReference type="NCBI Taxonomy" id="1496"/>
    <lineage>
        <taxon>Bacteria</taxon>
        <taxon>Bacillati</taxon>
        <taxon>Bacillota</taxon>
        <taxon>Clostridia</taxon>
        <taxon>Peptostreptococcales</taxon>
        <taxon>Peptostreptococcaceae</taxon>
        <taxon>Clostridioides</taxon>
    </lineage>
</organism>
<name>A0AB74QHK5_CLODI</name>
<protein>
    <recommendedName>
        <fullName evidence="4">Holin</fullName>
    </recommendedName>
</protein>
<reference evidence="2 3" key="1">
    <citation type="submission" date="2019-02" db="EMBL/GenBank/DDBJ databases">
        <authorList>
            <consortium name="Pathogen Informatics"/>
        </authorList>
    </citation>
    <scope>NUCLEOTIDE SEQUENCE [LARGE SCALE GENOMIC DNA]</scope>
    <source>
        <strain evidence="3">clo34</strain>
    </source>
</reference>
<comment type="caution">
    <text evidence="2">The sequence shown here is derived from an EMBL/GenBank/DDBJ whole genome shotgun (WGS) entry which is preliminary data.</text>
</comment>
<accession>A0AB74QHK5</accession>
<evidence type="ECO:0000313" key="3">
    <source>
        <dbReference type="Proteomes" id="UP000411588"/>
    </source>
</evidence>
<keyword evidence="1" id="KW-0472">Membrane</keyword>
<keyword evidence="1" id="KW-0812">Transmembrane</keyword>
<evidence type="ECO:0000313" key="2">
    <source>
        <dbReference type="EMBL" id="VFD36292.1"/>
    </source>
</evidence>
<evidence type="ECO:0000256" key="1">
    <source>
        <dbReference type="SAM" id="Phobius"/>
    </source>
</evidence>
<sequence>MEELITQLSGLGAVGILCALLFKNTMQEKKEDRDMYKKTVENFIELSTQQQEINKNILVEMGAMKTDVEEIKEDVIDIKDMLQKEKEGV</sequence>
<dbReference type="EMBL" id="CAADAN010000022">
    <property type="protein sequence ID" value="VFD36292.1"/>
    <property type="molecule type" value="Genomic_DNA"/>
</dbReference>